<dbReference type="RefSeq" id="WP_420068985.1">
    <property type="nucleotide sequence ID" value="NZ_JBCHKQ010000001.1"/>
</dbReference>
<feature type="transmembrane region" description="Helical" evidence="1">
    <location>
        <begin position="58"/>
        <end position="90"/>
    </location>
</feature>
<organism evidence="2 3">
    <name type="scientific">Rarispira pelagica</name>
    <dbReference type="NCBI Taxonomy" id="3141764"/>
    <lineage>
        <taxon>Bacteria</taxon>
        <taxon>Pseudomonadati</taxon>
        <taxon>Spirochaetota</taxon>
        <taxon>Spirochaetia</taxon>
        <taxon>Winmispirales</taxon>
        <taxon>Winmispiraceae</taxon>
        <taxon>Rarispira</taxon>
    </lineage>
</organism>
<gene>
    <name evidence="2" type="ORF">WKV44_03165</name>
</gene>
<name>A0ABU9UBI1_9SPIR</name>
<keyword evidence="1" id="KW-1133">Transmembrane helix</keyword>
<evidence type="ECO:0000313" key="3">
    <source>
        <dbReference type="Proteomes" id="UP001466331"/>
    </source>
</evidence>
<protein>
    <submittedName>
        <fullName evidence="2">TIGR03546 family protein</fullName>
    </submittedName>
</protein>
<evidence type="ECO:0000256" key="1">
    <source>
        <dbReference type="SAM" id="Phobius"/>
    </source>
</evidence>
<evidence type="ECO:0000313" key="2">
    <source>
        <dbReference type="EMBL" id="MEM5947537.1"/>
    </source>
</evidence>
<keyword evidence="3" id="KW-1185">Reference proteome</keyword>
<keyword evidence="1" id="KW-0472">Membrane</keyword>
<dbReference type="InterPro" id="IPR019935">
    <property type="entry name" value="CHP03546"/>
</dbReference>
<dbReference type="NCBIfam" id="TIGR03546">
    <property type="entry name" value="TIGR03546 family protein"/>
    <property type="match status" value="1"/>
</dbReference>
<accession>A0ABU9UBI1</accession>
<sequence length="176" mass="19503">MIKAIARVIVAFNTNVKKEQIALGAAWGLMLGLVPTGNLLWVLLLVVAVFIRQHHGMLVLFIFVGRLLAALIVPVVDAIGFAVLTAPLLYDFWTFLYNLPLIPLSNFNNTLVLGGFILSIAMFLPVFFVVRGFVPFYRMRVVPAIIESKFYKALIRIPVVAKLRAAVSVFSRFAGV</sequence>
<dbReference type="EMBL" id="JBCHKQ010000001">
    <property type="protein sequence ID" value="MEM5947537.1"/>
    <property type="molecule type" value="Genomic_DNA"/>
</dbReference>
<reference evidence="2 3" key="1">
    <citation type="submission" date="2024-03" db="EMBL/GenBank/DDBJ databases">
        <title>Ignisphaera cupida sp. nov., a hyperthermophilic hydrolytic archaeon from a hot spring of Kamchatka, and proposal of Ignisphaeraceae fam. nov.</title>
        <authorList>
            <person name="Podosokorskaya O.A."/>
            <person name="Elcheninov A.G."/>
            <person name="Maltseva A.I."/>
            <person name="Zayulina K.S."/>
            <person name="Novikov A."/>
            <person name="Merkel A.Y."/>
        </authorList>
    </citation>
    <scope>NUCLEOTIDE SEQUENCE [LARGE SCALE GENOMIC DNA]</scope>
    <source>
        <strain evidence="2 3">38H-sp</strain>
    </source>
</reference>
<dbReference type="Proteomes" id="UP001466331">
    <property type="component" value="Unassembled WGS sequence"/>
</dbReference>
<proteinExistence type="predicted"/>
<feature type="transmembrane region" description="Helical" evidence="1">
    <location>
        <begin position="25"/>
        <end position="51"/>
    </location>
</feature>
<keyword evidence="1" id="KW-0812">Transmembrane</keyword>
<comment type="caution">
    <text evidence="2">The sequence shown here is derived from an EMBL/GenBank/DDBJ whole genome shotgun (WGS) entry which is preliminary data.</text>
</comment>
<feature type="transmembrane region" description="Helical" evidence="1">
    <location>
        <begin position="110"/>
        <end position="130"/>
    </location>
</feature>